<evidence type="ECO:0000256" key="1">
    <source>
        <dbReference type="SAM" id="MobiDB-lite"/>
    </source>
</evidence>
<dbReference type="GeneID" id="66596547"/>
<dbReference type="EMBL" id="MWQA01000001">
    <property type="protein sequence ID" value="ORC06004.1"/>
    <property type="molecule type" value="Genomic_DNA"/>
</dbReference>
<dbReference type="Pfam" id="PF11429">
    <property type="entry name" value="Colicin_D"/>
    <property type="match status" value="1"/>
</dbReference>
<evidence type="ECO:0000259" key="2">
    <source>
        <dbReference type="Pfam" id="PF11429"/>
    </source>
</evidence>
<reference evidence="3 4" key="1">
    <citation type="submission" date="2017-02" db="EMBL/GenBank/DDBJ databases">
        <title>Mycobacterium kansasii genomes.</title>
        <authorList>
            <person name="Borowka P."/>
            <person name="Strapagiel D."/>
            <person name="Marciniak B."/>
            <person name="Lach J."/>
            <person name="Bakula Z."/>
            <person name="Van Ingen J."/>
            <person name="Safianowska A."/>
            <person name="Brzostek A."/>
            <person name="Dziadek J."/>
            <person name="Jagielski T."/>
        </authorList>
    </citation>
    <scope>NUCLEOTIDE SEQUENCE [LARGE SCALE GENOMIC DNA]</scope>
    <source>
        <strain evidence="3 4">12MK</strain>
    </source>
</reference>
<dbReference type="InterPro" id="IPR038233">
    <property type="entry name" value="Colicin_D/E5_nuclease"/>
</dbReference>
<dbReference type="InterPro" id="IPR024440">
    <property type="entry name" value="ColicinD_C"/>
</dbReference>
<proteinExistence type="predicted"/>
<feature type="region of interest" description="Disordered" evidence="1">
    <location>
        <begin position="310"/>
        <end position="443"/>
    </location>
</feature>
<dbReference type="Gene3D" id="3.10.450.200">
    <property type="match status" value="1"/>
</dbReference>
<sequence>MIPTQSALRAYTVSHLTEHAAHWRDLATRRRSVVGTIKSQADSLDWHGQGDEAMKAAMARHVVTADDEAELLDAAAATAEGGAGVLHHQRRSILATVGQAHQSGFAVGEDWSVTDAMYAPGSMGWYARQATAHAIAVDLRSQVTRFTGQEVQTATEVVRCAGELGGQGALRGHIQQAAAITSPAPNAAVPPSPPARSAQSVIDALSGAGPLLRHISPSAAAAAASSLPPPTAVGAIPGLGARAVPLSPGAASIPAFGGGAGTGGGWLAANAARLSAGIDALAATVGTATNALAAPATLGAQAVQGAAAAATPLAHVHPHPSPPTPEPPAARFADPGQVQHEQAPQPPPSSDAPPPRQTPPSGDTPRAQQSPPAQPSTPTPAPVTLATTGVTAPPEPAPTPSTGGGGVQMLGFGPPGLGPAPQAPPLPLPRDPAPPVPPPVPPIEEMTKEQALQAWEQLNNDKANYAARCDPRIVGPLPPGPYSACMREFGELNTREAALRARLGQFGISVADPSAPPPTQPNTPGAQPQQGAPGTQEPPRATGESPPLIDEVPLQTDLRQIEEKYSQHAEDFGVTDPRGRAGFGNFDRALKQFVDDPATMHIQGTFRGQPAILNYNPDSGLCVIQKPDGTFISGWKLSPEQTHNVLTRGSL</sequence>
<feature type="compositionally biased region" description="Pro residues" evidence="1">
    <location>
        <begin position="344"/>
        <end position="358"/>
    </location>
</feature>
<accession>A0A8E2LM34</accession>
<feature type="compositionally biased region" description="Low complexity" evidence="1">
    <location>
        <begin position="359"/>
        <end position="371"/>
    </location>
</feature>
<feature type="compositionally biased region" description="Pro residues" evidence="1">
    <location>
        <begin position="372"/>
        <end position="381"/>
    </location>
</feature>
<evidence type="ECO:0000313" key="3">
    <source>
        <dbReference type="EMBL" id="ORC06004.1"/>
    </source>
</evidence>
<dbReference type="GO" id="GO:0004540">
    <property type="term" value="F:RNA nuclease activity"/>
    <property type="evidence" value="ECO:0007669"/>
    <property type="project" value="InterPro"/>
</dbReference>
<feature type="compositionally biased region" description="Pro residues" evidence="1">
    <location>
        <begin position="319"/>
        <end position="328"/>
    </location>
</feature>
<name>A0A8E2LM34_9MYCO</name>
<dbReference type="AlphaFoldDB" id="A0A8E2LM34"/>
<feature type="region of interest" description="Disordered" evidence="1">
    <location>
        <begin position="508"/>
        <end position="549"/>
    </location>
</feature>
<evidence type="ECO:0000313" key="4">
    <source>
        <dbReference type="Proteomes" id="UP000192335"/>
    </source>
</evidence>
<feature type="domain" description="Colicin D C-terminal" evidence="2">
    <location>
        <begin position="561"/>
        <end position="644"/>
    </location>
</feature>
<comment type="caution">
    <text evidence="3">The sequence shown here is derived from an EMBL/GenBank/DDBJ whole genome shotgun (WGS) entry which is preliminary data.</text>
</comment>
<feature type="compositionally biased region" description="Low complexity" evidence="1">
    <location>
        <begin position="382"/>
        <end position="392"/>
    </location>
</feature>
<dbReference type="InterPro" id="IPR037178">
    <property type="entry name" value="ColicinD_C_sf"/>
</dbReference>
<gene>
    <name evidence="3" type="ORF">B4U45_04445</name>
</gene>
<feature type="compositionally biased region" description="Pro residues" evidence="1">
    <location>
        <begin position="416"/>
        <end position="442"/>
    </location>
</feature>
<dbReference type="Proteomes" id="UP000192335">
    <property type="component" value="Unassembled WGS sequence"/>
</dbReference>
<dbReference type="SUPFAM" id="SSF102824">
    <property type="entry name" value="Colicin D/E5 nuclease domain"/>
    <property type="match status" value="1"/>
</dbReference>
<dbReference type="RefSeq" id="WP_217904046.1">
    <property type="nucleotide sequence ID" value="NZ_CADEAW010000168.1"/>
</dbReference>
<protein>
    <recommendedName>
        <fullName evidence="2">Colicin D C-terminal domain-containing protein</fullName>
    </recommendedName>
</protein>
<organism evidence="3 4">
    <name type="scientific">Mycobacterium persicum</name>
    <dbReference type="NCBI Taxonomy" id="1487726"/>
    <lineage>
        <taxon>Bacteria</taxon>
        <taxon>Bacillati</taxon>
        <taxon>Actinomycetota</taxon>
        <taxon>Actinomycetes</taxon>
        <taxon>Mycobacteriales</taxon>
        <taxon>Mycobacteriaceae</taxon>
        <taxon>Mycobacterium</taxon>
    </lineage>
</organism>
<feature type="compositionally biased region" description="Low complexity" evidence="1">
    <location>
        <begin position="522"/>
        <end position="539"/>
    </location>
</feature>